<gene>
    <name evidence="8" type="ORF">A2U01_0010487</name>
</gene>
<dbReference type="EMBL" id="LXQA010016467">
    <property type="protein sequence ID" value="MCH89587.1"/>
    <property type="molecule type" value="Genomic_DNA"/>
</dbReference>
<dbReference type="Proteomes" id="UP000265520">
    <property type="component" value="Unassembled WGS sequence"/>
</dbReference>
<keyword evidence="4" id="KW-1133">Transmembrane helix</keyword>
<feature type="region of interest" description="Disordered" evidence="6">
    <location>
        <begin position="76"/>
        <end position="119"/>
    </location>
</feature>
<feature type="non-terminal residue" evidence="8">
    <location>
        <position position="119"/>
    </location>
</feature>
<dbReference type="GO" id="GO:0015137">
    <property type="term" value="F:citrate transmembrane transporter activity"/>
    <property type="evidence" value="ECO:0007669"/>
    <property type="project" value="TreeGrafter"/>
</dbReference>
<keyword evidence="9" id="KW-1185">Reference proteome</keyword>
<accession>A0A392MQ40</accession>
<keyword evidence="3" id="KW-0812">Transmembrane</keyword>
<comment type="similarity">
    <text evidence="2">Belongs to the multi antimicrobial extrusion (MATE) (TC 2.A.66.1) family.</text>
</comment>
<dbReference type="GO" id="GO:0016020">
    <property type="term" value="C:membrane"/>
    <property type="evidence" value="ECO:0007669"/>
    <property type="project" value="UniProtKB-SubCell"/>
</dbReference>
<evidence type="ECO:0000256" key="7">
    <source>
        <dbReference type="SAM" id="SignalP"/>
    </source>
</evidence>
<dbReference type="InterPro" id="IPR044644">
    <property type="entry name" value="DinF-like"/>
</dbReference>
<evidence type="ECO:0000313" key="9">
    <source>
        <dbReference type="Proteomes" id="UP000265520"/>
    </source>
</evidence>
<keyword evidence="7" id="KW-0732">Signal</keyword>
<protein>
    <submittedName>
        <fullName evidence="8">MATE efflux family protein FRD3-like</fullName>
    </submittedName>
</protein>
<evidence type="ECO:0000256" key="2">
    <source>
        <dbReference type="ARBA" id="ARBA00010199"/>
    </source>
</evidence>
<dbReference type="PANTHER" id="PTHR42893:SF19">
    <property type="entry name" value="PROTEIN DETOXIFICATION"/>
    <property type="match status" value="1"/>
</dbReference>
<evidence type="ECO:0000256" key="6">
    <source>
        <dbReference type="SAM" id="MobiDB-lite"/>
    </source>
</evidence>
<feature type="chain" id="PRO_5017207645" evidence="7">
    <location>
        <begin position="19"/>
        <end position="119"/>
    </location>
</feature>
<comment type="caution">
    <text evidence="8">The sequence shown here is derived from an EMBL/GenBank/DDBJ whole genome shotgun (WGS) entry which is preliminary data.</text>
</comment>
<comment type="subcellular location">
    <subcellularLocation>
        <location evidence="1">Membrane</location>
        <topology evidence="1">Multi-pass membrane protein</topology>
    </subcellularLocation>
</comment>
<evidence type="ECO:0000256" key="4">
    <source>
        <dbReference type="ARBA" id="ARBA00022989"/>
    </source>
</evidence>
<evidence type="ECO:0000256" key="3">
    <source>
        <dbReference type="ARBA" id="ARBA00022692"/>
    </source>
</evidence>
<reference evidence="8 9" key="1">
    <citation type="journal article" date="2018" name="Front. Plant Sci.">
        <title>Red Clover (Trifolium pratense) and Zigzag Clover (T. medium) - A Picture of Genomic Similarities and Differences.</title>
        <authorList>
            <person name="Dluhosova J."/>
            <person name="Istvanek J."/>
            <person name="Nedelnik J."/>
            <person name="Repkova J."/>
        </authorList>
    </citation>
    <scope>NUCLEOTIDE SEQUENCE [LARGE SCALE GENOMIC DNA]</scope>
    <source>
        <strain evidence="9">cv. 10/8</strain>
        <tissue evidence="8">Leaf</tissue>
    </source>
</reference>
<sequence length="119" mass="12953">MLICLGAVELAAAGVSIALFNQASKITIFPLVSITTSFVAEEDTIKRMQNEAENDKITKLRTEVMPKDNVLEDIEKGTPKENIKAPNGSMVEHNETNGTVARSCGHEDDKKHVDKTNGV</sequence>
<evidence type="ECO:0000256" key="1">
    <source>
        <dbReference type="ARBA" id="ARBA00004141"/>
    </source>
</evidence>
<organism evidence="8 9">
    <name type="scientific">Trifolium medium</name>
    <dbReference type="NCBI Taxonomy" id="97028"/>
    <lineage>
        <taxon>Eukaryota</taxon>
        <taxon>Viridiplantae</taxon>
        <taxon>Streptophyta</taxon>
        <taxon>Embryophyta</taxon>
        <taxon>Tracheophyta</taxon>
        <taxon>Spermatophyta</taxon>
        <taxon>Magnoliopsida</taxon>
        <taxon>eudicotyledons</taxon>
        <taxon>Gunneridae</taxon>
        <taxon>Pentapetalae</taxon>
        <taxon>rosids</taxon>
        <taxon>fabids</taxon>
        <taxon>Fabales</taxon>
        <taxon>Fabaceae</taxon>
        <taxon>Papilionoideae</taxon>
        <taxon>50 kb inversion clade</taxon>
        <taxon>NPAAA clade</taxon>
        <taxon>Hologalegina</taxon>
        <taxon>IRL clade</taxon>
        <taxon>Trifolieae</taxon>
        <taxon>Trifolium</taxon>
    </lineage>
</organism>
<evidence type="ECO:0000313" key="8">
    <source>
        <dbReference type="EMBL" id="MCH89587.1"/>
    </source>
</evidence>
<evidence type="ECO:0000256" key="5">
    <source>
        <dbReference type="ARBA" id="ARBA00023136"/>
    </source>
</evidence>
<name>A0A392MQ40_9FABA</name>
<feature type="compositionally biased region" description="Basic and acidic residues" evidence="6">
    <location>
        <begin position="104"/>
        <end position="119"/>
    </location>
</feature>
<dbReference type="PANTHER" id="PTHR42893">
    <property type="entry name" value="PROTEIN DETOXIFICATION 44, CHLOROPLASTIC-RELATED"/>
    <property type="match status" value="1"/>
</dbReference>
<feature type="signal peptide" evidence="7">
    <location>
        <begin position="1"/>
        <end position="18"/>
    </location>
</feature>
<proteinExistence type="inferred from homology"/>
<keyword evidence="5" id="KW-0472">Membrane</keyword>
<dbReference type="AlphaFoldDB" id="A0A392MQ40"/>